<dbReference type="GO" id="GO:0006355">
    <property type="term" value="P:regulation of DNA-templated transcription"/>
    <property type="evidence" value="ECO:0007669"/>
    <property type="project" value="InterPro"/>
</dbReference>
<sequence length="868" mass="95746">MDLRRDGLLARIGRQSPARLVLIQAPAGYGKSTLLRQLADEESAAGSAVGWISPMSQDGDLARLVQLFSASCERILVDAGRPLPPSRDLPSLLRALDFPALFILDEYDHFTGAETDAYLAQLVANLPNGVRIALAARSMPQIAAPRLKLDGRAVILGSVDLRFDLGEAHQFLAEKPGLGAGEIRRLHIRLDGWPAGFQFISLALRSPGRSYGDALTHAFSHDLVDYLAQEVFDLQGDAMRELLMLACLPDRISAALLDHISVGRCPPDLLEKLWSAGLFLDPVDGDRVWFRFHPLFGNFLHTQLKRQISDDELRTRHLRIAEWQSANGMDEAAVGHFLAAGARNEAADLVERLSERLVREERLGLLVSMVEQLDEDLFLARPRLIANAVIAYGFRRDFARAHRLLDGVERREPDVDRQIQAEWEVQRCFVLAAEDRVDEMGMRARDAARWLDGGNLFFFAVALNAHAFLLAAQSQFTEAEELMLRALPLHEQASSYFGGSYASAILAASKVSQGRIEEGAQLLSRAFERMDGEAPPGIWAGAVIAAHYGDALYERNRVAEARAVIEPHLAFIQQQCIVDPLCLGIVALARCAVLDNDHARAHELYEELITLGHRFGLARLVACGRAELVREATLAGDFETAEWRMRALGADARGATDSQLVYPGSEMEAQRITWLRLLVHSGRHGEARAALQAEIRGATVKHRVRRLVRLKLLLAICLDAEGNQPLARRTLLDALGLAAPGGMIRTILDEGPAAMRLVSDLRSEVLANGVKWANDPVATLVETLIAAESGEPASVVEAQVDTPLEPLTERERDLLRFLSLGYSNSDLSDRLAVSENTVKFHLRNIYAKLGVGSRMQAVQAARHYRLVD</sequence>
<dbReference type="InterPro" id="IPR016032">
    <property type="entry name" value="Sig_transdc_resp-reg_C-effctor"/>
</dbReference>
<dbReference type="Pfam" id="PF00196">
    <property type="entry name" value="GerE"/>
    <property type="match status" value="1"/>
</dbReference>
<proteinExistence type="predicted"/>
<dbReference type="Proteomes" id="UP000016568">
    <property type="component" value="Unassembled WGS sequence"/>
</dbReference>
<evidence type="ECO:0000313" key="6">
    <source>
        <dbReference type="Proteomes" id="UP000016568"/>
    </source>
</evidence>
<dbReference type="InterPro" id="IPR041617">
    <property type="entry name" value="TPR_MalT"/>
</dbReference>
<dbReference type="InterPro" id="IPR027417">
    <property type="entry name" value="P-loop_NTPase"/>
</dbReference>
<organism evidence="5 6">
    <name type="scientific">Caenibius tardaugens NBRC 16725</name>
    <dbReference type="NCBI Taxonomy" id="1219035"/>
    <lineage>
        <taxon>Bacteria</taxon>
        <taxon>Pseudomonadati</taxon>
        <taxon>Pseudomonadota</taxon>
        <taxon>Alphaproteobacteria</taxon>
        <taxon>Sphingomonadales</taxon>
        <taxon>Erythrobacteraceae</taxon>
        <taxon>Caenibius</taxon>
    </lineage>
</organism>
<keyword evidence="3" id="KW-0804">Transcription</keyword>
<protein>
    <submittedName>
        <fullName evidence="5">Putative LuxR family transcriptional regulator</fullName>
    </submittedName>
</protein>
<accession>U3A3E0</accession>
<keyword evidence="1" id="KW-0805">Transcription regulation</keyword>
<dbReference type="InterPro" id="IPR036388">
    <property type="entry name" value="WH-like_DNA-bd_sf"/>
</dbReference>
<keyword evidence="6" id="KW-1185">Reference proteome</keyword>
<dbReference type="Pfam" id="PF17874">
    <property type="entry name" value="TPR_MalT"/>
    <property type="match status" value="1"/>
</dbReference>
<name>U3A3E0_9SPHN</name>
<gene>
    <name evidence="5" type="ORF">NT2_05_01880</name>
</gene>
<dbReference type="SUPFAM" id="SSF52540">
    <property type="entry name" value="P-loop containing nucleoside triphosphate hydrolases"/>
    <property type="match status" value="1"/>
</dbReference>
<dbReference type="GO" id="GO:0003677">
    <property type="term" value="F:DNA binding"/>
    <property type="evidence" value="ECO:0007669"/>
    <property type="project" value="UniProtKB-KW"/>
</dbReference>
<dbReference type="Gene3D" id="1.25.40.10">
    <property type="entry name" value="Tetratricopeptide repeat domain"/>
    <property type="match status" value="1"/>
</dbReference>
<dbReference type="PANTHER" id="PTHR44688">
    <property type="entry name" value="DNA-BINDING TRANSCRIPTIONAL ACTIVATOR DEVR_DOSR"/>
    <property type="match status" value="1"/>
</dbReference>
<dbReference type="Gene3D" id="1.10.10.10">
    <property type="entry name" value="Winged helix-like DNA-binding domain superfamily/Winged helix DNA-binding domain"/>
    <property type="match status" value="1"/>
</dbReference>
<dbReference type="Pfam" id="PF25873">
    <property type="entry name" value="WHD_MalT"/>
    <property type="match status" value="1"/>
</dbReference>
<evidence type="ECO:0000256" key="1">
    <source>
        <dbReference type="ARBA" id="ARBA00023015"/>
    </source>
</evidence>
<dbReference type="InterPro" id="IPR000792">
    <property type="entry name" value="Tscrpt_reg_LuxR_C"/>
</dbReference>
<evidence type="ECO:0000259" key="4">
    <source>
        <dbReference type="PROSITE" id="PS50043"/>
    </source>
</evidence>
<dbReference type="CDD" id="cd06170">
    <property type="entry name" value="LuxR_C_like"/>
    <property type="match status" value="1"/>
</dbReference>
<dbReference type="InterPro" id="IPR059106">
    <property type="entry name" value="WHD_MalT"/>
</dbReference>
<evidence type="ECO:0000313" key="5">
    <source>
        <dbReference type="EMBL" id="GAD49268.1"/>
    </source>
</evidence>
<dbReference type="InterPro" id="IPR011990">
    <property type="entry name" value="TPR-like_helical_dom_sf"/>
</dbReference>
<dbReference type="SUPFAM" id="SSF48452">
    <property type="entry name" value="TPR-like"/>
    <property type="match status" value="1"/>
</dbReference>
<dbReference type="PANTHER" id="PTHR44688:SF16">
    <property type="entry name" value="DNA-BINDING TRANSCRIPTIONAL ACTIVATOR DEVR_DOSR"/>
    <property type="match status" value="1"/>
</dbReference>
<feature type="domain" description="HTH luxR-type" evidence="4">
    <location>
        <begin position="800"/>
        <end position="865"/>
    </location>
</feature>
<dbReference type="Gene3D" id="3.40.50.300">
    <property type="entry name" value="P-loop containing nucleotide triphosphate hydrolases"/>
    <property type="match status" value="1"/>
</dbReference>
<dbReference type="RefSeq" id="WP_021690174.1">
    <property type="nucleotide sequence ID" value="NZ_BASZ01000005.1"/>
</dbReference>
<dbReference type="SMART" id="SM00421">
    <property type="entry name" value="HTH_LUXR"/>
    <property type="match status" value="1"/>
</dbReference>
<dbReference type="eggNOG" id="COG2909">
    <property type="taxonomic scope" value="Bacteria"/>
</dbReference>
<dbReference type="EMBL" id="BASZ01000005">
    <property type="protein sequence ID" value="GAD49268.1"/>
    <property type="molecule type" value="Genomic_DNA"/>
</dbReference>
<evidence type="ECO:0000256" key="3">
    <source>
        <dbReference type="ARBA" id="ARBA00023163"/>
    </source>
</evidence>
<dbReference type="AlphaFoldDB" id="U3A3E0"/>
<dbReference type="PROSITE" id="PS50043">
    <property type="entry name" value="HTH_LUXR_2"/>
    <property type="match status" value="1"/>
</dbReference>
<dbReference type="PRINTS" id="PR00038">
    <property type="entry name" value="HTHLUXR"/>
</dbReference>
<reference evidence="5 6" key="1">
    <citation type="submission" date="2013-09" db="EMBL/GenBank/DDBJ databases">
        <title>Whole genome shotgun sequence of Novosphingobium tardaugens NBRC 16725.</title>
        <authorList>
            <person name="Isaki S."/>
            <person name="Hosoyama A."/>
            <person name="Tsuchikane K."/>
            <person name="Katsumata H."/>
            <person name="Ando Y."/>
            <person name="Yamazaki S."/>
            <person name="Fujita N."/>
        </authorList>
    </citation>
    <scope>NUCLEOTIDE SEQUENCE [LARGE SCALE GENOMIC DNA]</scope>
    <source>
        <strain evidence="5 6">NBRC 16725</strain>
    </source>
</reference>
<keyword evidence="2" id="KW-0238">DNA-binding</keyword>
<evidence type="ECO:0000256" key="2">
    <source>
        <dbReference type="ARBA" id="ARBA00023125"/>
    </source>
</evidence>
<comment type="caution">
    <text evidence="5">The sequence shown here is derived from an EMBL/GenBank/DDBJ whole genome shotgun (WGS) entry which is preliminary data.</text>
</comment>
<dbReference type="SUPFAM" id="SSF46894">
    <property type="entry name" value="C-terminal effector domain of the bipartite response regulators"/>
    <property type="match status" value="1"/>
</dbReference>